<evidence type="ECO:0000313" key="4">
    <source>
        <dbReference type="EMBL" id="MCY3053798.1"/>
    </source>
</evidence>
<keyword evidence="1" id="KW-0949">S-adenosyl-L-methionine</keyword>
<dbReference type="NCBIfam" id="TIGR00104">
    <property type="entry name" value="tRNA_TsaA"/>
    <property type="match status" value="1"/>
</dbReference>
<evidence type="ECO:0000313" key="5">
    <source>
        <dbReference type="EMBL" id="QPS02296.1"/>
    </source>
</evidence>
<dbReference type="Pfam" id="PF18389">
    <property type="entry name" value="TrmO_C"/>
    <property type="match status" value="1"/>
</dbReference>
<dbReference type="InterPro" id="IPR040372">
    <property type="entry name" value="YaeB-like"/>
</dbReference>
<reference evidence="4" key="2">
    <citation type="submission" date="2022-09" db="EMBL/GenBank/DDBJ databases">
        <title>Aerococcus urinae taxonomy study.</title>
        <authorList>
            <person name="Christensen J."/>
            <person name="Senneby E."/>
        </authorList>
    </citation>
    <scope>NUCLEOTIDE SEQUENCE</scope>
    <source>
        <strain evidence="4">NLD-066-U95</strain>
    </source>
</reference>
<dbReference type="PROSITE" id="PS01318">
    <property type="entry name" value="TSAA_1"/>
    <property type="match status" value="1"/>
</dbReference>
<reference evidence="5 6" key="1">
    <citation type="submission" date="2020-12" db="EMBL/GenBank/DDBJ databases">
        <title>FDA dAtabase for Regulatory Grade micrObial Sequences (FDA-ARGOS): Supporting development and validation of Infectious Disease Dx tests.</title>
        <authorList>
            <person name="Sproer C."/>
            <person name="Gronow S."/>
            <person name="Severitt S."/>
            <person name="Schroder I."/>
            <person name="Tallon L."/>
            <person name="Sadzewicz L."/>
            <person name="Zhao X."/>
            <person name="Boylan J."/>
            <person name="Ott S."/>
            <person name="Bowen H."/>
            <person name="Vavikolanu K."/>
            <person name="Mehta A."/>
            <person name="Aluvathingal J."/>
            <person name="Nadendla S."/>
            <person name="Lowell S."/>
            <person name="Myers T."/>
            <person name="Yan Y."/>
            <person name="Sichtig H."/>
        </authorList>
    </citation>
    <scope>NUCLEOTIDE SEQUENCE [LARGE SCALE GENOMIC DNA]</scope>
    <source>
        <strain evidence="5 6">FDAARGOS_911</strain>
    </source>
</reference>
<dbReference type="OrthoDB" id="9799092at2"/>
<dbReference type="InterPro" id="IPR036414">
    <property type="entry name" value="YaeB_N_sf"/>
</dbReference>
<dbReference type="PANTHER" id="PTHR12818">
    <property type="entry name" value="TRNA (ADENINE(37)-N6)-METHYLTRANSFERASE"/>
    <property type="match status" value="1"/>
</dbReference>
<evidence type="ECO:0000313" key="7">
    <source>
        <dbReference type="Proteomes" id="UP001069145"/>
    </source>
</evidence>
<dbReference type="AlphaFoldDB" id="A0A0X8FEU4"/>
<dbReference type="KEGG" id="aun:AWM73_05700"/>
<dbReference type="GO" id="GO:0032259">
    <property type="term" value="P:methylation"/>
    <property type="evidence" value="ECO:0007669"/>
    <property type="project" value="UniProtKB-KW"/>
</dbReference>
<evidence type="ECO:0000256" key="2">
    <source>
        <dbReference type="ARBA" id="ARBA00033753"/>
    </source>
</evidence>
<dbReference type="EMBL" id="JAOTML010000008">
    <property type="protein sequence ID" value="MCY3053798.1"/>
    <property type="molecule type" value="Genomic_DNA"/>
</dbReference>
<proteinExistence type="inferred from homology"/>
<dbReference type="InterPro" id="IPR036413">
    <property type="entry name" value="YaeB-like_sf"/>
</dbReference>
<dbReference type="CDD" id="cd09281">
    <property type="entry name" value="UPF0066"/>
    <property type="match status" value="1"/>
</dbReference>
<dbReference type="PANTHER" id="PTHR12818:SF0">
    <property type="entry name" value="TRNA (ADENINE(37)-N6)-METHYLTRANSFERASE"/>
    <property type="match status" value="1"/>
</dbReference>
<accession>A0A0X8FEU4</accession>
<dbReference type="Proteomes" id="UP001069145">
    <property type="component" value="Unassembled WGS sequence"/>
</dbReference>
<feature type="domain" description="TsaA-like" evidence="3">
    <location>
        <begin position="3"/>
        <end position="146"/>
    </location>
</feature>
<dbReference type="PROSITE" id="PS51668">
    <property type="entry name" value="TSAA_2"/>
    <property type="match status" value="1"/>
</dbReference>
<dbReference type="EMBL" id="CP065662">
    <property type="protein sequence ID" value="QPS02296.1"/>
    <property type="molecule type" value="Genomic_DNA"/>
</dbReference>
<dbReference type="GeneID" id="35767936"/>
<evidence type="ECO:0000259" key="3">
    <source>
        <dbReference type="PROSITE" id="PS51668"/>
    </source>
</evidence>
<comment type="similarity">
    <text evidence="2">Belongs to the tRNA methyltransferase O family.</text>
</comment>
<sequence length="228" mass="25863">MEIHPIAHIHTPFKEKFGIPRQGVKAEHSYGEIIFEKEYRQLEAFKGIEDFTYLWLIWGFSQVKESETFKATVRPPRLGGNQRVGVFASRSPFRPNRLALSAVKLEGLDSDSPEGPKLIVSGIDMVDGTPIYDIKPYSSESDALNDGQSGFIDQVAFNTLQVHWPEDLADQVSQAEREGITEVLAADPRPAYQRQEDREYGMLYGSYNIRFEVKDQTCYILSLDPISD</sequence>
<name>A0A0X8FEU4_9LACT</name>
<dbReference type="InterPro" id="IPR023370">
    <property type="entry name" value="TrmO-like_N"/>
</dbReference>
<dbReference type="InterPro" id="IPR041369">
    <property type="entry name" value="TrmO_C"/>
</dbReference>
<evidence type="ECO:0000313" key="6">
    <source>
        <dbReference type="Proteomes" id="UP000594771"/>
    </source>
</evidence>
<dbReference type="RefSeq" id="WP_060778473.1">
    <property type="nucleotide sequence ID" value="NZ_CAJHLF010000005.1"/>
</dbReference>
<dbReference type="GO" id="GO:0008168">
    <property type="term" value="F:methyltransferase activity"/>
    <property type="evidence" value="ECO:0007669"/>
    <property type="project" value="UniProtKB-KW"/>
</dbReference>
<keyword evidence="5" id="KW-0808">Transferase</keyword>
<dbReference type="SUPFAM" id="SSF118196">
    <property type="entry name" value="YaeB-like"/>
    <property type="match status" value="1"/>
</dbReference>
<keyword evidence="7" id="KW-1185">Reference proteome</keyword>
<organism evidence="5 6">
    <name type="scientific">Aerococcus urinae</name>
    <dbReference type="NCBI Taxonomy" id="1376"/>
    <lineage>
        <taxon>Bacteria</taxon>
        <taxon>Bacillati</taxon>
        <taxon>Bacillota</taxon>
        <taxon>Bacilli</taxon>
        <taxon>Lactobacillales</taxon>
        <taxon>Aerococcaceae</taxon>
        <taxon>Aerococcus</taxon>
    </lineage>
</organism>
<dbReference type="Pfam" id="PF01980">
    <property type="entry name" value="TrmO_N"/>
    <property type="match status" value="1"/>
</dbReference>
<dbReference type="Proteomes" id="UP000594771">
    <property type="component" value="Chromosome"/>
</dbReference>
<dbReference type="Gene3D" id="3.30.2310.10">
    <property type="entry name" value="YaeB-like"/>
    <property type="match status" value="1"/>
</dbReference>
<protein>
    <submittedName>
        <fullName evidence="5">tRNA (N6-threonylcarbamoyladenosine(37)-N6)-methyltransferase TrmO</fullName>
    </submittedName>
</protein>
<dbReference type="InterPro" id="IPR023368">
    <property type="entry name" value="UPF0066_cons_site"/>
</dbReference>
<gene>
    <name evidence="5" type="primary">tsaA</name>
    <name evidence="5" type="ORF">I6G68_04340</name>
    <name evidence="4" type="ORF">ODY43_07330</name>
</gene>
<keyword evidence="5" id="KW-0489">Methyltransferase</keyword>
<dbReference type="Gene3D" id="2.40.30.70">
    <property type="entry name" value="YaeB-like"/>
    <property type="match status" value="1"/>
</dbReference>
<evidence type="ECO:0000256" key="1">
    <source>
        <dbReference type="ARBA" id="ARBA00022691"/>
    </source>
</evidence>